<feature type="domain" description="GGDEF" evidence="13">
    <location>
        <begin position="291"/>
        <end position="424"/>
    </location>
</feature>
<evidence type="ECO:0000256" key="4">
    <source>
        <dbReference type="ARBA" id="ARBA00022679"/>
    </source>
</evidence>
<name>Q0A9N6_ALKEH</name>
<dbReference type="Pfam" id="PF00990">
    <property type="entry name" value="GGDEF"/>
    <property type="match status" value="1"/>
</dbReference>
<dbReference type="Pfam" id="PF00989">
    <property type="entry name" value="PAS"/>
    <property type="match status" value="1"/>
</dbReference>
<dbReference type="InterPro" id="IPR052155">
    <property type="entry name" value="Biofilm_reg_signaling"/>
</dbReference>
<dbReference type="InterPro" id="IPR001633">
    <property type="entry name" value="EAL_dom"/>
</dbReference>
<dbReference type="InterPro" id="IPR000700">
    <property type="entry name" value="PAS-assoc_C"/>
</dbReference>
<dbReference type="Gene3D" id="3.20.20.450">
    <property type="entry name" value="EAL domain"/>
    <property type="match status" value="1"/>
</dbReference>
<dbReference type="InterPro" id="IPR013655">
    <property type="entry name" value="PAS_fold_3"/>
</dbReference>
<dbReference type="PROSITE" id="PS50113">
    <property type="entry name" value="PAC"/>
    <property type="match status" value="2"/>
</dbReference>
<dbReference type="HOGENOM" id="CLU_000445_70_50_6"/>
<keyword evidence="15" id="KW-1185">Reference proteome</keyword>
<dbReference type="FunFam" id="2.10.70.100:FF:000001">
    <property type="entry name" value="Sensory transduction histidine kinase"/>
    <property type="match status" value="1"/>
</dbReference>
<dbReference type="KEGG" id="aeh:Mlg_1099"/>
<dbReference type="SMART" id="SM00052">
    <property type="entry name" value="EAL"/>
    <property type="match status" value="1"/>
</dbReference>
<organism evidence="14 15">
    <name type="scientific">Alkalilimnicola ehrlichii (strain ATCC BAA-1101 / DSM 17681 / MLHE-1)</name>
    <dbReference type="NCBI Taxonomy" id="187272"/>
    <lineage>
        <taxon>Bacteria</taxon>
        <taxon>Pseudomonadati</taxon>
        <taxon>Pseudomonadota</taxon>
        <taxon>Gammaproteobacteria</taxon>
        <taxon>Chromatiales</taxon>
        <taxon>Ectothiorhodospiraceae</taxon>
        <taxon>Alkalilimnicola</taxon>
    </lineage>
</organism>
<evidence type="ECO:0000259" key="10">
    <source>
        <dbReference type="PROSITE" id="PS50112"/>
    </source>
</evidence>
<comment type="subcellular location">
    <subcellularLocation>
        <location evidence="1">Cell inner membrane</location>
        <topology evidence="1">Multi-pass membrane protein</topology>
    </subcellularLocation>
</comment>
<feature type="domain" description="PAC" evidence="11">
    <location>
        <begin position="207"/>
        <end position="259"/>
    </location>
</feature>
<keyword evidence="2" id="KW-1003">Cell membrane</keyword>
<dbReference type="AlphaFoldDB" id="Q0A9N6"/>
<evidence type="ECO:0000256" key="3">
    <source>
        <dbReference type="ARBA" id="ARBA00022519"/>
    </source>
</evidence>
<dbReference type="NCBIfam" id="TIGR00229">
    <property type="entry name" value="sensory_box"/>
    <property type="match status" value="2"/>
</dbReference>
<dbReference type="GO" id="GO:0005886">
    <property type="term" value="C:plasma membrane"/>
    <property type="evidence" value="ECO:0007669"/>
    <property type="project" value="UniProtKB-SubCell"/>
</dbReference>
<dbReference type="PROSITE" id="PS50883">
    <property type="entry name" value="EAL"/>
    <property type="match status" value="1"/>
</dbReference>
<accession>Q0A9N6</accession>
<dbReference type="CDD" id="cd01948">
    <property type="entry name" value="EAL"/>
    <property type="match status" value="1"/>
</dbReference>
<dbReference type="eggNOG" id="COG3829">
    <property type="taxonomic scope" value="Bacteria"/>
</dbReference>
<keyword evidence="5" id="KW-0812">Transmembrane</keyword>
<dbReference type="Pfam" id="PF08447">
    <property type="entry name" value="PAS_3"/>
    <property type="match status" value="1"/>
</dbReference>
<dbReference type="PROSITE" id="PS50887">
    <property type="entry name" value="GGDEF"/>
    <property type="match status" value="1"/>
</dbReference>
<dbReference type="SMART" id="SM00091">
    <property type="entry name" value="PAS"/>
    <property type="match status" value="2"/>
</dbReference>
<dbReference type="CDD" id="cd01949">
    <property type="entry name" value="GGDEF"/>
    <property type="match status" value="1"/>
</dbReference>
<dbReference type="InterPro" id="IPR029787">
    <property type="entry name" value="Nucleotide_cyclase"/>
</dbReference>
<evidence type="ECO:0000313" key="15">
    <source>
        <dbReference type="Proteomes" id="UP000001962"/>
    </source>
</evidence>
<dbReference type="InterPro" id="IPR001610">
    <property type="entry name" value="PAC"/>
</dbReference>
<feature type="domain" description="PAS" evidence="10">
    <location>
        <begin position="131"/>
        <end position="203"/>
    </location>
</feature>
<keyword evidence="9" id="KW-0472">Membrane</keyword>
<evidence type="ECO:0000259" key="12">
    <source>
        <dbReference type="PROSITE" id="PS50883"/>
    </source>
</evidence>
<dbReference type="SMART" id="SM00267">
    <property type="entry name" value="GGDEF"/>
    <property type="match status" value="1"/>
</dbReference>
<dbReference type="InterPro" id="IPR035965">
    <property type="entry name" value="PAS-like_dom_sf"/>
</dbReference>
<dbReference type="PANTHER" id="PTHR44757">
    <property type="entry name" value="DIGUANYLATE CYCLASE DGCP"/>
    <property type="match status" value="1"/>
</dbReference>
<dbReference type="PROSITE" id="PS50112">
    <property type="entry name" value="PAS"/>
    <property type="match status" value="2"/>
</dbReference>
<evidence type="ECO:0000256" key="9">
    <source>
        <dbReference type="ARBA" id="ARBA00023136"/>
    </source>
</evidence>
<reference evidence="15" key="1">
    <citation type="submission" date="2006-08" db="EMBL/GenBank/DDBJ databases">
        <title>Complete sequence of Alkalilimnicola ehrilichei MLHE-1.</title>
        <authorList>
            <person name="Copeland A."/>
            <person name="Lucas S."/>
            <person name="Lapidus A."/>
            <person name="Barry K."/>
            <person name="Detter J.C."/>
            <person name="Glavina del Rio T."/>
            <person name="Hammon N."/>
            <person name="Israni S."/>
            <person name="Dalin E."/>
            <person name="Tice H."/>
            <person name="Pitluck S."/>
            <person name="Sims D."/>
            <person name="Brettin T."/>
            <person name="Bruce D."/>
            <person name="Han C."/>
            <person name="Tapia R."/>
            <person name="Gilna P."/>
            <person name="Schmutz J."/>
            <person name="Larimer F."/>
            <person name="Land M."/>
            <person name="Hauser L."/>
            <person name="Kyrpides N."/>
            <person name="Mikhailova N."/>
            <person name="Oremland R.S."/>
            <person name="Hoeft S.E."/>
            <person name="Switzer-Blum J."/>
            <person name="Kulp T."/>
            <person name="King G."/>
            <person name="Tabita R."/>
            <person name="Witte B."/>
            <person name="Santini J.M."/>
            <person name="Basu P."/>
            <person name="Hollibaugh J.T."/>
            <person name="Xie G."/>
            <person name="Stolz J.F."/>
            <person name="Richardson P."/>
        </authorList>
    </citation>
    <scope>NUCLEOTIDE SEQUENCE [LARGE SCALE GENOMIC DNA]</scope>
    <source>
        <strain evidence="15">ATCC BAA-1101 / DSM 17681 / MLHE-1</strain>
    </source>
</reference>
<dbReference type="SMART" id="SM00086">
    <property type="entry name" value="PAC"/>
    <property type="match status" value="2"/>
</dbReference>
<evidence type="ECO:0000313" key="14">
    <source>
        <dbReference type="EMBL" id="ABI56451.1"/>
    </source>
</evidence>
<dbReference type="SUPFAM" id="SSF141868">
    <property type="entry name" value="EAL domain-like"/>
    <property type="match status" value="1"/>
</dbReference>
<gene>
    <name evidence="14" type="ordered locus">Mlg_1099</name>
</gene>
<evidence type="ECO:0000256" key="1">
    <source>
        <dbReference type="ARBA" id="ARBA00004429"/>
    </source>
</evidence>
<dbReference type="EMBL" id="CP000453">
    <property type="protein sequence ID" value="ABI56451.1"/>
    <property type="molecule type" value="Genomic_DNA"/>
</dbReference>
<feature type="domain" description="EAL" evidence="12">
    <location>
        <begin position="433"/>
        <end position="688"/>
    </location>
</feature>
<dbReference type="GO" id="GO:0006355">
    <property type="term" value="P:regulation of DNA-templated transcription"/>
    <property type="evidence" value="ECO:0007669"/>
    <property type="project" value="InterPro"/>
</dbReference>
<evidence type="ECO:0000259" key="13">
    <source>
        <dbReference type="PROSITE" id="PS50887"/>
    </source>
</evidence>
<dbReference type="InterPro" id="IPR013767">
    <property type="entry name" value="PAS_fold"/>
</dbReference>
<feature type="domain" description="PAS" evidence="10">
    <location>
        <begin position="1"/>
        <end position="40"/>
    </location>
</feature>
<dbReference type="InterPro" id="IPR000160">
    <property type="entry name" value="GGDEF_dom"/>
</dbReference>
<dbReference type="Gene3D" id="3.30.450.20">
    <property type="entry name" value="PAS domain"/>
    <property type="match status" value="2"/>
</dbReference>
<keyword evidence="6" id="KW-0677">Repeat</keyword>
<dbReference type="Gene3D" id="3.30.70.270">
    <property type="match status" value="1"/>
</dbReference>
<dbReference type="PANTHER" id="PTHR44757:SF2">
    <property type="entry name" value="BIOFILM ARCHITECTURE MAINTENANCE PROTEIN MBAA"/>
    <property type="match status" value="1"/>
</dbReference>
<keyword evidence="7" id="KW-0547">Nucleotide-binding</keyword>
<evidence type="ECO:0000256" key="5">
    <source>
        <dbReference type="ARBA" id="ARBA00022692"/>
    </source>
</evidence>
<dbReference type="RefSeq" id="WP_011628846.1">
    <property type="nucleotide sequence ID" value="NC_008340.1"/>
</dbReference>
<evidence type="ECO:0000256" key="6">
    <source>
        <dbReference type="ARBA" id="ARBA00022737"/>
    </source>
</evidence>
<keyword evidence="8" id="KW-1133">Transmembrane helix</keyword>
<dbReference type="FunFam" id="3.30.450.20:FF:000088">
    <property type="entry name" value="Sensory transduction histidine kinase"/>
    <property type="match status" value="1"/>
</dbReference>
<dbReference type="InterPro" id="IPR043128">
    <property type="entry name" value="Rev_trsase/Diguanyl_cyclase"/>
</dbReference>
<dbReference type="CDD" id="cd00130">
    <property type="entry name" value="PAS"/>
    <property type="match status" value="2"/>
</dbReference>
<dbReference type="Proteomes" id="UP000001962">
    <property type="component" value="Chromosome"/>
</dbReference>
<keyword evidence="4" id="KW-0808">Transferase</keyword>
<dbReference type="Pfam" id="PF00563">
    <property type="entry name" value="EAL"/>
    <property type="match status" value="1"/>
</dbReference>
<dbReference type="GO" id="GO:0016740">
    <property type="term" value="F:transferase activity"/>
    <property type="evidence" value="ECO:0007669"/>
    <property type="project" value="UniProtKB-KW"/>
</dbReference>
<dbReference type="SUPFAM" id="SSF55785">
    <property type="entry name" value="PYP-like sensor domain (PAS domain)"/>
    <property type="match status" value="2"/>
</dbReference>
<evidence type="ECO:0000256" key="8">
    <source>
        <dbReference type="ARBA" id="ARBA00022989"/>
    </source>
</evidence>
<evidence type="ECO:0000256" key="7">
    <source>
        <dbReference type="ARBA" id="ARBA00022741"/>
    </source>
</evidence>
<proteinExistence type="predicted"/>
<dbReference type="InterPro" id="IPR035919">
    <property type="entry name" value="EAL_sf"/>
</dbReference>
<dbReference type="GO" id="GO:0000166">
    <property type="term" value="F:nucleotide binding"/>
    <property type="evidence" value="ECO:0007669"/>
    <property type="project" value="UniProtKB-KW"/>
</dbReference>
<sequence length="696" mass="77020">MREQLLESLAEGVFSVDAEGNFTFLNRAACRLLGLADEQVALRANHQEWALHSGPDSQPLPPRSSPIDQVLRTGCVLKGCELRFRHSDGHPVPVLVNAAPLYGEEGRIAGAVVSFQDVRERQVAREALERREAELAEAQQIAHLGSWVSDFVRNEIRWSDEVYRIFGLTPGEWGGTEAAFMEAVHPEDRARVRQAIDESMRPNGPPYDIEHRIQRPDGSVRIVHQKGTVAFDADGRPLRMAGVVHDITEMREAERRLQYLSHHDVLTELPNRTLFQIRLRQAISEAQAEKGCFALVHIGLDRFRSVNEGVGHHAGDQVLQQVARRLEACLRPGETLARLGGDEFAVLLAGAGDDAEVAAGVDRLLAPLQELFRVGEDEFYVPGSAGVALYPHDCSSPGELMQRAEAAMHRAKQEESTRLAYYSAEMNQRARARVALESRLRRAVDRMEGFYLDYQPRVETATGRIIGLEALLRWREGEGPVHSPATFVPVLEQTGLIMELGEWIVGEACRQARAWRQAGLPPVQLAVNLAAPQFRDPAMPGIIEGALGEAGLPPGNLELEVTESMLMREVTSVIDTLGQFRDMGVRVAMDDFGTGYSSLAYLRRFPIDVLKIDRSFVNDLYADESGAAIIRTILSLADNLGMESVAEGVERPEQHAFLCREGCHAVQGYLFSRPASPEVCARMLRRGRLSFEGGGG</sequence>
<dbReference type="SUPFAM" id="SSF55073">
    <property type="entry name" value="Nucleotide cyclase"/>
    <property type="match status" value="1"/>
</dbReference>
<dbReference type="InterPro" id="IPR000014">
    <property type="entry name" value="PAS"/>
</dbReference>
<feature type="domain" description="PAC" evidence="11">
    <location>
        <begin position="78"/>
        <end position="130"/>
    </location>
</feature>
<protein>
    <submittedName>
        <fullName evidence="14">Diguanylate cyclase/phosphodiesterase with PAS/PAC sensor(S)</fullName>
    </submittedName>
</protein>
<keyword evidence="3" id="KW-0997">Cell inner membrane</keyword>
<evidence type="ECO:0000259" key="11">
    <source>
        <dbReference type="PROSITE" id="PS50113"/>
    </source>
</evidence>
<dbReference type="eggNOG" id="COG5001">
    <property type="taxonomic scope" value="Bacteria"/>
</dbReference>
<dbReference type="NCBIfam" id="TIGR00254">
    <property type="entry name" value="GGDEF"/>
    <property type="match status" value="1"/>
</dbReference>
<evidence type="ECO:0000256" key="2">
    <source>
        <dbReference type="ARBA" id="ARBA00022475"/>
    </source>
</evidence>
<dbReference type="Gene3D" id="2.10.70.100">
    <property type="match status" value="1"/>
</dbReference>